<keyword evidence="2" id="KW-1185">Reference proteome</keyword>
<dbReference type="AlphaFoldDB" id="A0A8J8BAM4"/>
<evidence type="ECO:0000313" key="1">
    <source>
        <dbReference type="EMBL" id="MBS2963112.1"/>
    </source>
</evidence>
<reference evidence="1" key="1">
    <citation type="submission" date="2021-04" db="EMBL/GenBank/DDBJ databases">
        <title>Genome based classification of Actinospica acidithermotolerans sp. nov., an actinobacterium isolated from an Indonesian hot spring.</title>
        <authorList>
            <person name="Kusuma A.B."/>
            <person name="Putra K.E."/>
            <person name="Nafisah S."/>
            <person name="Loh J."/>
            <person name="Nouioui I."/>
            <person name="Goodfellow M."/>
        </authorList>
    </citation>
    <scope>NUCLEOTIDE SEQUENCE</scope>
    <source>
        <strain evidence="1">DSM 45618</strain>
    </source>
</reference>
<name>A0A8J8BAM4_9ACTN</name>
<proteinExistence type="predicted"/>
<comment type="caution">
    <text evidence="1">The sequence shown here is derived from an EMBL/GenBank/DDBJ whole genome shotgun (WGS) entry which is preliminary data.</text>
</comment>
<dbReference type="EMBL" id="JAGSXH010000021">
    <property type="protein sequence ID" value="MBS2963112.1"/>
    <property type="molecule type" value="Genomic_DNA"/>
</dbReference>
<dbReference type="RefSeq" id="WP_211466499.1">
    <property type="nucleotide sequence ID" value="NZ_JAGSXH010000021.1"/>
</dbReference>
<dbReference type="Proteomes" id="UP000677913">
    <property type="component" value="Unassembled WGS sequence"/>
</dbReference>
<protein>
    <submittedName>
        <fullName evidence="1">Uncharacterized protein</fullName>
    </submittedName>
</protein>
<gene>
    <name evidence="1" type="ORF">KGA66_08655</name>
</gene>
<accession>A0A8J8BAM4</accession>
<sequence>MAPATSEVSVLAAGGFAVRVLCAQLERPAAVVVQVAGRFAGLVAVFTALWGAAVASPAASAGPADRKPLIIAAAATAHKALVRRMRLGVGGC</sequence>
<organism evidence="1 2">
    <name type="scientific">Actinocrinis puniceicyclus</name>
    <dbReference type="NCBI Taxonomy" id="977794"/>
    <lineage>
        <taxon>Bacteria</taxon>
        <taxon>Bacillati</taxon>
        <taxon>Actinomycetota</taxon>
        <taxon>Actinomycetes</taxon>
        <taxon>Catenulisporales</taxon>
        <taxon>Actinospicaceae</taxon>
        <taxon>Actinocrinis</taxon>
    </lineage>
</organism>
<evidence type="ECO:0000313" key="2">
    <source>
        <dbReference type="Proteomes" id="UP000677913"/>
    </source>
</evidence>